<accession>A0ABU0IRM8</accession>
<dbReference type="Proteomes" id="UP001228905">
    <property type="component" value="Unassembled WGS sequence"/>
</dbReference>
<keyword evidence="3" id="KW-1185">Reference proteome</keyword>
<keyword evidence="1" id="KW-1133">Transmembrane helix</keyword>
<evidence type="ECO:0000313" key="3">
    <source>
        <dbReference type="Proteomes" id="UP001228905"/>
    </source>
</evidence>
<keyword evidence="1" id="KW-0472">Membrane</keyword>
<feature type="transmembrane region" description="Helical" evidence="1">
    <location>
        <begin position="183"/>
        <end position="206"/>
    </location>
</feature>
<dbReference type="InterPro" id="IPR018750">
    <property type="entry name" value="DUF2306_membrane"/>
</dbReference>
<feature type="transmembrane region" description="Helical" evidence="1">
    <location>
        <begin position="117"/>
        <end position="139"/>
    </location>
</feature>
<proteinExistence type="predicted"/>
<protein>
    <submittedName>
        <fullName evidence="2">Membrane protein</fullName>
    </submittedName>
</protein>
<name>A0ABU0IRM8_9CAUL</name>
<feature type="transmembrane region" description="Helical" evidence="1">
    <location>
        <begin position="90"/>
        <end position="111"/>
    </location>
</feature>
<keyword evidence="1" id="KW-0812">Transmembrane</keyword>
<sequence length="213" mass="24206">MTTIDLAKSRPAPAIWFKRAFGGGLFLLTLATLVTHEAYVLRPNDPLLIHLAPMKWWLIPHILGGTIAFLVAPLQFSTTIRRANPALHRWLGRLYVVSVIISSILSVWIVLRFELPANWAVMGTMGGLWLLTTVFAWLAIRSRDIRQHQLWIGRSFGLTFTFVLTRIIPDFVLPHMDYVGVTALYWGFIVASLVLPDIILNGRALLPWRSRTR</sequence>
<dbReference type="EMBL" id="JAUSVS010000004">
    <property type="protein sequence ID" value="MDQ0464658.1"/>
    <property type="molecule type" value="Genomic_DNA"/>
</dbReference>
<evidence type="ECO:0000256" key="1">
    <source>
        <dbReference type="SAM" id="Phobius"/>
    </source>
</evidence>
<dbReference type="RefSeq" id="WP_307349480.1">
    <property type="nucleotide sequence ID" value="NZ_JAUSVS010000004.1"/>
</dbReference>
<comment type="caution">
    <text evidence="2">The sequence shown here is derived from an EMBL/GenBank/DDBJ whole genome shotgun (WGS) entry which is preliminary data.</text>
</comment>
<evidence type="ECO:0000313" key="2">
    <source>
        <dbReference type="EMBL" id="MDQ0464658.1"/>
    </source>
</evidence>
<feature type="transmembrane region" description="Helical" evidence="1">
    <location>
        <begin position="151"/>
        <end position="168"/>
    </location>
</feature>
<organism evidence="2 3">
    <name type="scientific">Caulobacter ginsengisoli</name>
    <dbReference type="NCBI Taxonomy" id="400775"/>
    <lineage>
        <taxon>Bacteria</taxon>
        <taxon>Pseudomonadati</taxon>
        <taxon>Pseudomonadota</taxon>
        <taxon>Alphaproteobacteria</taxon>
        <taxon>Caulobacterales</taxon>
        <taxon>Caulobacteraceae</taxon>
        <taxon>Caulobacter</taxon>
    </lineage>
</organism>
<gene>
    <name evidence="2" type="ORF">QO010_002442</name>
</gene>
<feature type="transmembrane region" description="Helical" evidence="1">
    <location>
        <begin position="59"/>
        <end position="78"/>
    </location>
</feature>
<feature type="transmembrane region" description="Helical" evidence="1">
    <location>
        <begin position="20"/>
        <end position="39"/>
    </location>
</feature>
<dbReference type="Pfam" id="PF10067">
    <property type="entry name" value="DUF2306"/>
    <property type="match status" value="1"/>
</dbReference>
<reference evidence="2 3" key="1">
    <citation type="submission" date="2023-07" db="EMBL/GenBank/DDBJ databases">
        <title>Genomic Encyclopedia of Type Strains, Phase IV (KMG-IV): sequencing the most valuable type-strain genomes for metagenomic binning, comparative biology and taxonomic classification.</title>
        <authorList>
            <person name="Goeker M."/>
        </authorList>
    </citation>
    <scope>NUCLEOTIDE SEQUENCE [LARGE SCALE GENOMIC DNA]</scope>
    <source>
        <strain evidence="2 3">DSM 18695</strain>
    </source>
</reference>